<feature type="transmembrane region" description="Helical" evidence="5">
    <location>
        <begin position="20"/>
        <end position="38"/>
    </location>
</feature>
<comment type="caution">
    <text evidence="6">The sequence shown here is derived from an EMBL/GenBank/DDBJ whole genome shotgun (WGS) entry which is preliminary data.</text>
</comment>
<dbReference type="NCBIfam" id="NF046011">
    <property type="entry name" value="MAG4940_fam"/>
    <property type="match status" value="1"/>
</dbReference>
<feature type="transmembrane region" description="Helical" evidence="5">
    <location>
        <begin position="106"/>
        <end position="131"/>
    </location>
</feature>
<evidence type="ECO:0000256" key="2">
    <source>
        <dbReference type="ARBA" id="ARBA00022692"/>
    </source>
</evidence>
<dbReference type="Gene3D" id="1.20.1080.10">
    <property type="entry name" value="Glycerol uptake facilitator protein"/>
    <property type="match status" value="1"/>
</dbReference>
<keyword evidence="3 5" id="KW-1133">Transmembrane helix</keyword>
<keyword evidence="4 5" id="KW-0472">Membrane</keyword>
<accession>A0A953ND47</accession>
<evidence type="ECO:0000256" key="4">
    <source>
        <dbReference type="ARBA" id="ARBA00023136"/>
    </source>
</evidence>
<gene>
    <name evidence="6" type="ORF">LAD73_00945</name>
</gene>
<protein>
    <submittedName>
        <fullName evidence="6">Uncharacterized protein</fullName>
    </submittedName>
</protein>
<name>A0A953ND47_9MOLU</name>
<dbReference type="EMBL" id="JAIQBY010000004">
    <property type="protein sequence ID" value="MBZ4195289.1"/>
    <property type="molecule type" value="Genomic_DNA"/>
</dbReference>
<keyword evidence="2 5" id="KW-0812">Transmembrane</keyword>
<organism evidence="6 7">
    <name type="scientific">Mycoplasma tauri</name>
    <dbReference type="NCBI Taxonomy" id="547987"/>
    <lineage>
        <taxon>Bacteria</taxon>
        <taxon>Bacillati</taxon>
        <taxon>Mycoplasmatota</taxon>
        <taxon>Mollicutes</taxon>
        <taxon>Mycoplasmataceae</taxon>
        <taxon>Mycoplasma</taxon>
    </lineage>
</organism>
<feature type="transmembrane region" description="Helical" evidence="5">
    <location>
        <begin position="246"/>
        <end position="268"/>
    </location>
</feature>
<sequence>MTGLKVLSNVFNKTVALTEFGSNYFLAFFVLMCIYVFNRTKNQSRLIKSLMFTLITFVSIVLFWGLSSALSNDIPIMYVNPIGVIFDAFVEMINTKGDIFKSFKGVPYVLGFQFLGVLAGFLTFIGLFYLFKTIPSNYFDKDIKPDLKYALFQNHNERTIAFSSKEAIFILLMTITIAITKRIPHSYGLNYFTTLLINMIVLFTILLFSSYFNFFSFHIFLATGFSILNLIFTNNKRDKIQIIKHYLIDLLLTIMIPVIAALITIGIYKGGNNSYAY</sequence>
<keyword evidence="7" id="KW-1185">Reference proteome</keyword>
<dbReference type="AlphaFoldDB" id="A0A953ND47"/>
<evidence type="ECO:0000313" key="6">
    <source>
        <dbReference type="EMBL" id="MBZ4195289.1"/>
    </source>
</evidence>
<reference evidence="6 7" key="1">
    <citation type="submission" date="2021-09" db="EMBL/GenBank/DDBJ databases">
        <title>WGS of Mycoplasma sp. Zaradi2 strains.</title>
        <authorList>
            <person name="Spergser J."/>
        </authorList>
    </citation>
    <scope>NUCLEOTIDE SEQUENCE [LARGE SCALE GENOMIC DNA]</scope>
    <source>
        <strain evidence="6 7">1331</strain>
    </source>
</reference>
<evidence type="ECO:0000256" key="5">
    <source>
        <dbReference type="SAM" id="Phobius"/>
    </source>
</evidence>
<dbReference type="Proteomes" id="UP000772186">
    <property type="component" value="Unassembled WGS sequence"/>
</dbReference>
<proteinExistence type="predicted"/>
<dbReference type="GO" id="GO:0016020">
    <property type="term" value="C:membrane"/>
    <property type="evidence" value="ECO:0007669"/>
    <property type="project" value="UniProtKB-SubCell"/>
</dbReference>
<feature type="transmembrane region" description="Helical" evidence="5">
    <location>
        <begin position="191"/>
        <end position="209"/>
    </location>
</feature>
<evidence type="ECO:0000256" key="3">
    <source>
        <dbReference type="ARBA" id="ARBA00022989"/>
    </source>
</evidence>
<evidence type="ECO:0000256" key="1">
    <source>
        <dbReference type="ARBA" id="ARBA00004141"/>
    </source>
</evidence>
<evidence type="ECO:0000313" key="7">
    <source>
        <dbReference type="Proteomes" id="UP000772186"/>
    </source>
</evidence>
<dbReference type="InterPro" id="IPR023271">
    <property type="entry name" value="Aquaporin-like"/>
</dbReference>
<feature type="transmembrane region" description="Helical" evidence="5">
    <location>
        <begin position="50"/>
        <end position="70"/>
    </location>
</feature>
<feature type="transmembrane region" description="Helical" evidence="5">
    <location>
        <begin position="215"/>
        <end position="234"/>
    </location>
</feature>
<comment type="subcellular location">
    <subcellularLocation>
        <location evidence="1">Membrane</location>
        <topology evidence="1">Multi-pass membrane protein</topology>
    </subcellularLocation>
</comment>
<dbReference type="RefSeq" id="WP_205517436.1">
    <property type="nucleotide sequence ID" value="NZ_CP070479.1"/>
</dbReference>